<dbReference type="Proteomes" id="UP000322983">
    <property type="component" value="Chromosome"/>
</dbReference>
<evidence type="ECO:0000313" key="3">
    <source>
        <dbReference type="Proteomes" id="UP000322983"/>
    </source>
</evidence>
<proteinExistence type="predicted"/>
<accession>A0A510DY47</accession>
<dbReference type="Proteomes" id="UP000325030">
    <property type="component" value="Chromosome"/>
</dbReference>
<organism evidence="1 3">
    <name type="scientific">Sulfuracidifex tepidarius</name>
    <dbReference type="NCBI Taxonomy" id="1294262"/>
    <lineage>
        <taxon>Archaea</taxon>
        <taxon>Thermoproteota</taxon>
        <taxon>Thermoprotei</taxon>
        <taxon>Sulfolobales</taxon>
        <taxon>Sulfolobaceae</taxon>
        <taxon>Sulfuracidifex</taxon>
    </lineage>
</organism>
<dbReference type="RefSeq" id="WP_149565043.1">
    <property type="nucleotide sequence ID" value="NZ_AP018930.1"/>
</dbReference>
<gene>
    <name evidence="1" type="ORF">IC006_2491</name>
    <name evidence="2" type="ORF">IC007_2499</name>
</gene>
<evidence type="ECO:0000313" key="2">
    <source>
        <dbReference type="EMBL" id="BBG27944.1"/>
    </source>
</evidence>
<evidence type="ECO:0000313" key="4">
    <source>
        <dbReference type="Proteomes" id="UP000325030"/>
    </source>
</evidence>
<evidence type="ECO:0000313" key="1">
    <source>
        <dbReference type="EMBL" id="BBG25156.1"/>
    </source>
</evidence>
<dbReference type="GeneID" id="41718780"/>
<dbReference type="EMBL" id="AP018930">
    <property type="protein sequence ID" value="BBG27944.1"/>
    <property type="molecule type" value="Genomic_DNA"/>
</dbReference>
<reference evidence="4" key="1">
    <citation type="submission" date="2018-09" db="EMBL/GenBank/DDBJ databases">
        <title>Complete Genome Sequencing of Sulfolobus sp. JCM 16834.</title>
        <authorList>
            <person name="Kato S."/>
            <person name="Itoh T."/>
            <person name="Ohkuma M."/>
        </authorList>
    </citation>
    <scope>NUCLEOTIDE SEQUENCE [LARGE SCALE GENOMIC DNA]</scope>
    <source>
        <strain evidence="4">IC-007</strain>
    </source>
</reference>
<keyword evidence="3" id="KW-1185">Reference proteome</keyword>
<accession>A0A510E610</accession>
<dbReference type="EMBL" id="AP018929">
    <property type="protein sequence ID" value="BBG25156.1"/>
    <property type="molecule type" value="Genomic_DNA"/>
</dbReference>
<sequence>MREVQPGRGEHDSTILLVPIREGLVIKEDVKEIERRAVEDTEMASPKYGGKETRRDYATYRFLKGFTVKKRGRRIEHEVSFLTVKLPVICRGGRKVRTNTERRPDRES</sequence>
<reference evidence="1 3" key="2">
    <citation type="journal article" date="2020" name="Int. J. Syst. Evol. Microbiol.">
        <title>Sulfuracidifex tepidarius gen. nov., sp. nov. and transfer of Sulfolobus metallicus Huber and Stetter 1992 to the genus Sulfuracidifex as Sulfuracidifex metallicus comb. nov.</title>
        <authorList>
            <person name="Itoh T."/>
            <person name="Miura T."/>
            <person name="Sakai H.D."/>
            <person name="Kato S."/>
            <person name="Ohkuma M."/>
            <person name="Takashina T."/>
        </authorList>
    </citation>
    <scope>NUCLEOTIDE SEQUENCE [LARGE SCALE GENOMIC DNA]</scope>
    <source>
        <strain evidence="1 3">IC-006</strain>
        <strain evidence="2">IC-007</strain>
    </source>
</reference>
<dbReference type="KEGG" id="step:IC006_2491"/>
<protein>
    <submittedName>
        <fullName evidence="1">Uncharacterized protein</fullName>
    </submittedName>
</protein>
<dbReference type="AlphaFoldDB" id="A0A510DY47"/>
<name>A0A510DY47_9CREN</name>